<dbReference type="Pfam" id="PF25967">
    <property type="entry name" value="RND-MFP_C"/>
    <property type="match status" value="1"/>
</dbReference>
<evidence type="ECO:0000313" key="8">
    <source>
        <dbReference type="Proteomes" id="UP000239001"/>
    </source>
</evidence>
<name>A0A2T1LV10_9CHRO</name>
<evidence type="ECO:0000259" key="5">
    <source>
        <dbReference type="Pfam" id="PF25954"/>
    </source>
</evidence>
<sequence length="490" mass="53862">MAYTVFDKSNRPLVWIGGLVATGLTVLGVMTYRMAQTPSPLVEMEKMTIPAQRETLAVEIEASGKVQPIQSVNISPKNPGVLKRLLVEQGMQVKQGQTIAVMDNMEVYAQGVQAEAKFKEALANLEAAKRRIPEEIRQYQTRFVQAQARFKEIESQYQRAQQRIPKDVDQANAQVQAAQSRFRLAENRVKRNDALVREGAISQDQFDEVLNEFLNAKANLDEAIQRLAQVNNTASPEVEGIKQQGMQAQAAIAEAKFVLDERVKTQATEIAQLEQAAAGARAELERIKIQYRDTVITAPFDGIVTQKYATEGAFVTPTTAASETASATSSSIIALARGLEVVAKVPEVDISLLRPRQPVKIVADAYPDQVFQGQVIRIAPEAIVEENVTSFEVTIGLVTGLDKLLSRMNVDVTFIGQQIPDALVVPTVAIVTQEGQTGVMVPDEKKKPEFKPVTVGLVLDDKTQILSGVTPGERVFIDLPEDKDKKDKDK</sequence>
<feature type="domain" description="CusB-like beta-barrel" evidence="5">
    <location>
        <begin position="341"/>
        <end position="382"/>
    </location>
</feature>
<protein>
    <submittedName>
        <fullName evidence="7">Efflux transporter periplasmic adaptor subunit</fullName>
    </submittedName>
</protein>
<keyword evidence="2" id="KW-0175">Coiled coil</keyword>
<keyword evidence="8" id="KW-1185">Reference proteome</keyword>
<dbReference type="GO" id="GO:0015562">
    <property type="term" value="F:efflux transmembrane transporter activity"/>
    <property type="evidence" value="ECO:0007669"/>
    <property type="project" value="TreeGrafter"/>
</dbReference>
<feature type="domain" description="Multidrug resistance protein MdtA-like barrel-sandwich hybrid" evidence="4">
    <location>
        <begin position="71"/>
        <end position="321"/>
    </location>
</feature>
<dbReference type="InterPro" id="IPR058627">
    <property type="entry name" value="MdtA-like_C"/>
</dbReference>
<keyword evidence="3" id="KW-1133">Transmembrane helix</keyword>
<feature type="coiled-coil region" evidence="2">
    <location>
        <begin position="111"/>
        <end position="233"/>
    </location>
</feature>
<proteinExistence type="predicted"/>
<dbReference type="AlphaFoldDB" id="A0A2T1LV10"/>
<dbReference type="Pfam" id="PF25954">
    <property type="entry name" value="Beta-barrel_RND_2"/>
    <property type="match status" value="1"/>
</dbReference>
<accession>A0A2T1LV10</accession>
<dbReference type="InterPro" id="IPR058792">
    <property type="entry name" value="Beta-barrel_RND_2"/>
</dbReference>
<dbReference type="OrthoDB" id="505602at2"/>
<evidence type="ECO:0000259" key="4">
    <source>
        <dbReference type="Pfam" id="PF25917"/>
    </source>
</evidence>
<dbReference type="RefSeq" id="WP_106457934.1">
    <property type="nucleotide sequence ID" value="NZ_PXOH01000019.1"/>
</dbReference>
<dbReference type="Proteomes" id="UP000239001">
    <property type="component" value="Unassembled WGS sequence"/>
</dbReference>
<comment type="caution">
    <text evidence="7">The sequence shown here is derived from an EMBL/GenBank/DDBJ whole genome shotgun (WGS) entry which is preliminary data.</text>
</comment>
<evidence type="ECO:0000256" key="3">
    <source>
        <dbReference type="SAM" id="Phobius"/>
    </source>
</evidence>
<feature type="transmembrane region" description="Helical" evidence="3">
    <location>
        <begin position="12"/>
        <end position="32"/>
    </location>
</feature>
<dbReference type="PANTHER" id="PTHR30469:SF33">
    <property type="entry name" value="SLR1207 PROTEIN"/>
    <property type="match status" value="1"/>
</dbReference>
<evidence type="ECO:0000313" key="7">
    <source>
        <dbReference type="EMBL" id="PSF35522.1"/>
    </source>
</evidence>
<evidence type="ECO:0000259" key="6">
    <source>
        <dbReference type="Pfam" id="PF25967"/>
    </source>
</evidence>
<dbReference type="GO" id="GO:1990281">
    <property type="term" value="C:efflux pump complex"/>
    <property type="evidence" value="ECO:0007669"/>
    <property type="project" value="TreeGrafter"/>
</dbReference>
<dbReference type="SUPFAM" id="SSF111369">
    <property type="entry name" value="HlyD-like secretion proteins"/>
    <property type="match status" value="2"/>
</dbReference>
<dbReference type="EMBL" id="PXOH01000019">
    <property type="protein sequence ID" value="PSF35522.1"/>
    <property type="molecule type" value="Genomic_DNA"/>
</dbReference>
<reference evidence="7 8" key="1">
    <citation type="submission" date="2018-03" db="EMBL/GenBank/DDBJ databases">
        <title>The ancient ancestry and fast evolution of plastids.</title>
        <authorList>
            <person name="Moore K.R."/>
            <person name="Magnabosco C."/>
            <person name="Momper L."/>
            <person name="Gold D.A."/>
            <person name="Bosak T."/>
            <person name="Fournier G.P."/>
        </authorList>
    </citation>
    <scope>NUCLEOTIDE SEQUENCE [LARGE SCALE GENOMIC DNA]</scope>
    <source>
        <strain evidence="7 8">CCALA 016</strain>
    </source>
</reference>
<keyword evidence="3" id="KW-0812">Transmembrane</keyword>
<dbReference type="Gene3D" id="2.40.50.100">
    <property type="match status" value="1"/>
</dbReference>
<organism evidence="7 8">
    <name type="scientific">Aphanothece hegewaldii CCALA 016</name>
    <dbReference type="NCBI Taxonomy" id="2107694"/>
    <lineage>
        <taxon>Bacteria</taxon>
        <taxon>Bacillati</taxon>
        <taxon>Cyanobacteriota</taxon>
        <taxon>Cyanophyceae</taxon>
        <taxon>Oscillatoriophycideae</taxon>
        <taxon>Chroococcales</taxon>
        <taxon>Aphanothecaceae</taxon>
        <taxon>Aphanothece</taxon>
    </lineage>
</organism>
<keyword evidence="3" id="KW-0472">Membrane</keyword>
<reference evidence="7 8" key="2">
    <citation type="submission" date="2018-03" db="EMBL/GenBank/DDBJ databases">
        <authorList>
            <person name="Keele B.F."/>
        </authorList>
    </citation>
    <scope>NUCLEOTIDE SEQUENCE [LARGE SCALE GENOMIC DNA]</scope>
    <source>
        <strain evidence="7 8">CCALA 016</strain>
    </source>
</reference>
<dbReference type="InterPro" id="IPR058625">
    <property type="entry name" value="MdtA-like_BSH"/>
</dbReference>
<keyword evidence="1" id="KW-0813">Transport</keyword>
<gene>
    <name evidence="7" type="ORF">C7H19_16030</name>
</gene>
<feature type="coiled-coil region" evidence="2">
    <location>
        <begin position="263"/>
        <end position="290"/>
    </location>
</feature>
<feature type="domain" description="Multidrug resistance protein MdtA-like C-terminal permuted SH3" evidence="6">
    <location>
        <begin position="421"/>
        <end position="478"/>
    </location>
</feature>
<evidence type="ECO:0000256" key="1">
    <source>
        <dbReference type="ARBA" id="ARBA00022448"/>
    </source>
</evidence>
<evidence type="ECO:0000256" key="2">
    <source>
        <dbReference type="SAM" id="Coils"/>
    </source>
</evidence>
<dbReference type="PANTHER" id="PTHR30469">
    <property type="entry name" value="MULTIDRUG RESISTANCE PROTEIN MDTA"/>
    <property type="match status" value="1"/>
</dbReference>
<dbReference type="Gene3D" id="2.40.30.170">
    <property type="match status" value="1"/>
</dbReference>
<dbReference type="Pfam" id="PF25917">
    <property type="entry name" value="BSH_RND"/>
    <property type="match status" value="1"/>
</dbReference>
<dbReference type="Gene3D" id="2.40.420.20">
    <property type="match status" value="1"/>
</dbReference>
<dbReference type="Gene3D" id="1.10.287.470">
    <property type="entry name" value="Helix hairpin bin"/>
    <property type="match status" value="2"/>
</dbReference>